<evidence type="ECO:0000313" key="2">
    <source>
        <dbReference type="Proteomes" id="UP000601361"/>
    </source>
</evidence>
<dbReference type="EMBL" id="BMGS01000014">
    <property type="protein sequence ID" value="GGG59592.1"/>
    <property type="molecule type" value="Genomic_DNA"/>
</dbReference>
<gene>
    <name evidence="1" type="ORF">GCM10011378_39480</name>
</gene>
<comment type="caution">
    <text evidence="1">The sequence shown here is derived from an EMBL/GenBank/DDBJ whole genome shotgun (WGS) entry which is preliminary data.</text>
</comment>
<sequence>MGPGQPEFTNYESPGSTDMVNMTTGDFTYNIPILDVPGPEQGFSIPLTYRAGIRLEQEASWVGLGWSLNPGAIARGLNGYPDDISGDQYTSTYRKDIGRGWYGGVPGVLDLAWDSETGHSGTADLLGLATVGWEQGKINSGGLVGVKYTKGKGISADPVAMVGAALTIASFGSSSAVSAAAKGAQTAQKSMSLGAKVATNFGIGVASGLAAGMLGRAGGVGAGFSQPTMKKEKRFLHTNYWIFYNDTKDEKMYGSLYFQDLSKDISYSTNQGEQDAPLIYNSSYWNTPQKARVFNYYYNNGSNGTITREMGADIHQESKPTDDGNYWETSMRPVSVAHDDFSVMGAGVSGSIRPYRLEVGSVATPKKGTEIHYKYSVTPFLDDYKVPFRYENSAANTYDYHQQPGANGAGDIGIGFSSTQEEAGGLVLQDDRLKSRYTTALSTAPARKGIHSPTASDPAQRGRALVQGKHVAWYSNDEILQQYANSTEGNGAMLEHYKPTARYAKSYEPTGATRTVCTDDYGSNERCWEEPIYDSLTTSTLVNNPWRVTLPGKGIGAFAVTAEDGTTYHYSLPIYHYSTFTKSVEKNPTQGSAGVATTITGSPYSDYAYATTWLLTAITSSDYVDRGDKGVVDDKDWGGWVKFDYGKFSSHYKWRQPYVGTSYTEEDNSANFMEGHKQTYYLNSIRTRTHTALFVKSARTDARGHFSPSGTTNLRRNERAPSSSLRLDEIIILNNEDLAKLRISNGIRQPGDNTDLPAFGENTANNAQVADGELRNDDTYRYVLDQHDIESDARIRTFLNERALKRTVFHYSYRLCPGTPNSFANLAQLPSLDPSQATLGRSGKLTLESISTYGPQNTKLIPDYVFHYGVNPGYGIEKWDGFGMYNSGGYAGKSNHAVSSSFSQASADGAAWSLTEIVTPLGSRTQISYERDQYAHVSEFGTAKFEFSNTDCSTTLQVKNFYGNLQDYIRPNDKLRLTGQAGYQAECSEQTEDQAGNPYWTTSYPQCPYLYQDQEVTVQSVGTNTITLNPENAPSPCGDIGNMCSSYYPTGMSVSTLLPLIRNGGDIRVAAVTTLDENNTAYQVRYRYQQAISTLPALNSSGVIAKEPEFVKREPREFDGWYDYPSTPVMYGKVTVLRGQFANNNDADHDQREEFSFFTPASTMVRITPGNVYSGDYLGRIPYKYTDRNGTEYIRRYLERRNNRTTVDVGKLGQPQAIRKYNRRGELEFTSTFGYSNTLLNTDGIAGQGKFTEGVMTNEMLQRTHYRVNRSTKEYIPTILASTTTVANNMKVTTFNDVYDFLTGQLVETRVKNSLGDEYVTKTVLAYTLAPYAAMGPKSDQPGNRNMLSQEAGTYVYKRTGSKNSLVSAGLQTWKANWETYRTYNASTDRYENSSGPRPIWRQYESFVWNGSRLNPDGTYAGFVEFDWSRLYPDGQNAGWLRTGLTTRYDQYSRPTESRDLNGQYMTSKSGYDLTKTLATAPNARYTEIAYSGAEDEFQPVEGNSSIRYFGGEVRNNATRDTIHHTGQYSSKMTGGQQGFTYRGTAGSNQDFTAGRSYQLSAWVHKSDVATRGGQLYATLNGTSLGTASIASTSTKKAGDWYLLNLLIQVPVTATNQELIVGCRNIGTGTVYMDDFRFHPVTSPMTAYTYDLHTGQITYVLNNDNLFTHYQYDAAGKIIRVYKEVLDRPNESVNAKRLVTENRYNYAHMRTPNWVRTGQAECVANADGSPTGYRRYRIRDVNTQSPTYNALDWEQGEYTEDCPPCSGYHRKWINGQCETAVESGCVGGQYLGNGVYQNTYRYYYSDNSYFDEARNEGGYCTSGGYDQNLTGASKTSAASRILAPQLPAANTKISQAKK</sequence>
<organism evidence="1 2">
    <name type="scientific">Hymenobacter glacieicola</name>
    <dbReference type="NCBI Taxonomy" id="1562124"/>
    <lineage>
        <taxon>Bacteria</taxon>
        <taxon>Pseudomonadati</taxon>
        <taxon>Bacteroidota</taxon>
        <taxon>Cytophagia</taxon>
        <taxon>Cytophagales</taxon>
        <taxon>Hymenobacteraceae</taxon>
        <taxon>Hymenobacter</taxon>
    </lineage>
</organism>
<proteinExistence type="predicted"/>
<reference evidence="2" key="1">
    <citation type="journal article" date="2019" name="Int. J. Syst. Evol. Microbiol.">
        <title>The Global Catalogue of Microorganisms (GCM) 10K type strain sequencing project: providing services to taxonomists for standard genome sequencing and annotation.</title>
        <authorList>
            <consortium name="The Broad Institute Genomics Platform"/>
            <consortium name="The Broad Institute Genome Sequencing Center for Infectious Disease"/>
            <person name="Wu L."/>
            <person name="Ma J."/>
        </authorList>
    </citation>
    <scope>NUCLEOTIDE SEQUENCE [LARGE SCALE GENOMIC DNA]</scope>
    <source>
        <strain evidence="2">CGMCC 1.12990</strain>
    </source>
</reference>
<evidence type="ECO:0000313" key="1">
    <source>
        <dbReference type="EMBL" id="GGG59592.1"/>
    </source>
</evidence>
<dbReference type="Proteomes" id="UP000601361">
    <property type="component" value="Unassembled WGS sequence"/>
</dbReference>
<keyword evidence="2" id="KW-1185">Reference proteome</keyword>
<dbReference type="Gene3D" id="2.60.120.260">
    <property type="entry name" value="Galactose-binding domain-like"/>
    <property type="match status" value="1"/>
</dbReference>
<protein>
    <submittedName>
        <fullName evidence="1">Uncharacterized protein</fullName>
    </submittedName>
</protein>
<accession>A0ABQ1X4I5</accession>
<name>A0ABQ1X4I5_9BACT</name>